<keyword evidence="2" id="KW-1185">Reference proteome</keyword>
<evidence type="ECO:0000313" key="2">
    <source>
        <dbReference type="Proteomes" id="UP000607653"/>
    </source>
</evidence>
<evidence type="ECO:0000313" key="1">
    <source>
        <dbReference type="EMBL" id="DAD39102.1"/>
    </source>
</evidence>
<name>A0A822Z248_NELNU</name>
<dbReference type="PANTHER" id="PTHR34945">
    <property type="entry name" value="2-OXOGLUTARATE (2OG) AND FE(II)-DEPENDENT OXYGENASE SUPERFAMILY PROTEIN"/>
    <property type="match status" value="1"/>
</dbReference>
<protein>
    <submittedName>
        <fullName evidence="1">Uncharacterized protein</fullName>
    </submittedName>
</protein>
<dbReference type="EMBL" id="DUZY01000005">
    <property type="protein sequence ID" value="DAD39102.1"/>
    <property type="molecule type" value="Genomic_DNA"/>
</dbReference>
<reference evidence="1 2" key="1">
    <citation type="journal article" date="2020" name="Mol. Biol. Evol.">
        <title>Distinct Expression and Methylation Patterns for Genes with Different Fates following a Single Whole-Genome Duplication in Flowering Plants.</title>
        <authorList>
            <person name="Shi T."/>
            <person name="Rahmani R.S."/>
            <person name="Gugger P.F."/>
            <person name="Wang M."/>
            <person name="Li H."/>
            <person name="Zhang Y."/>
            <person name="Li Z."/>
            <person name="Wang Q."/>
            <person name="Van de Peer Y."/>
            <person name="Marchal K."/>
            <person name="Chen J."/>
        </authorList>
    </citation>
    <scope>NUCLEOTIDE SEQUENCE [LARGE SCALE GENOMIC DNA]</scope>
    <source>
        <tissue evidence="1">Leaf</tissue>
    </source>
</reference>
<dbReference type="Proteomes" id="UP000607653">
    <property type="component" value="Unassembled WGS sequence"/>
</dbReference>
<comment type="caution">
    <text evidence="1">The sequence shown here is derived from an EMBL/GenBank/DDBJ whole genome shotgun (WGS) entry which is preliminary data.</text>
</comment>
<accession>A0A822Z248</accession>
<dbReference type="PANTHER" id="PTHR34945:SF4">
    <property type="entry name" value="2-OXOGLUTARATE (2OG) AND FE(II)-DEPENDENT OXYGENASE SUPERFAMILY PROTEIN"/>
    <property type="match status" value="1"/>
</dbReference>
<organism evidence="1 2">
    <name type="scientific">Nelumbo nucifera</name>
    <name type="common">Sacred lotus</name>
    <dbReference type="NCBI Taxonomy" id="4432"/>
    <lineage>
        <taxon>Eukaryota</taxon>
        <taxon>Viridiplantae</taxon>
        <taxon>Streptophyta</taxon>
        <taxon>Embryophyta</taxon>
        <taxon>Tracheophyta</taxon>
        <taxon>Spermatophyta</taxon>
        <taxon>Magnoliopsida</taxon>
        <taxon>Proteales</taxon>
        <taxon>Nelumbonaceae</taxon>
        <taxon>Nelumbo</taxon>
    </lineage>
</organism>
<proteinExistence type="predicted"/>
<dbReference type="AlphaFoldDB" id="A0A822Z248"/>
<sequence length="98" mass="11238">MPILRTRHRLISSVPPPSPIDTAKGTRSAAVDDKVLSEYLERRLQIPDLRSIFKGHSWIPSRVDLRSLISKRQGFSSLGIRISGGVWQFSEYRSWNFD</sequence>
<gene>
    <name evidence="1" type="ORF">HUJ06_013425</name>
</gene>